<keyword evidence="3" id="KW-0238">DNA-binding</keyword>
<dbReference type="Proteomes" id="UP000027982">
    <property type="component" value="Chromosome"/>
</dbReference>
<evidence type="ECO:0000256" key="4">
    <source>
        <dbReference type="ARBA" id="ARBA00023163"/>
    </source>
</evidence>
<comment type="similarity">
    <text evidence="1">Belongs to the BlaI transcriptional regulatory family.</text>
</comment>
<dbReference type="KEGG" id="fgi:OP10G_0976"/>
<sequence length="118" mass="13147">MELLNFISGKGGATVGEAAAFLHETKGHSRTTAQSVMERLRKKGYLRREKIEGVFRYIPSRSGPTVVGELLDDFVARVLGGSVDPLVTYLTEKVDLDDQQLSQLRKLVRELEEKDAGR</sequence>
<dbReference type="Pfam" id="PF03965">
    <property type="entry name" value="Penicillinase_R"/>
    <property type="match status" value="1"/>
</dbReference>
<protein>
    <submittedName>
        <fullName evidence="5">Methicillin resistance protein</fullName>
    </submittedName>
</protein>
<gene>
    <name evidence="5" type="ORF">OP10G_0976</name>
</gene>
<dbReference type="InterPro" id="IPR036388">
    <property type="entry name" value="WH-like_DNA-bd_sf"/>
</dbReference>
<dbReference type="eggNOG" id="COG3682">
    <property type="taxonomic scope" value="Bacteria"/>
</dbReference>
<evidence type="ECO:0000256" key="2">
    <source>
        <dbReference type="ARBA" id="ARBA00023015"/>
    </source>
</evidence>
<dbReference type="HOGENOM" id="CLU_119090_4_3_0"/>
<keyword evidence="4" id="KW-0804">Transcription</keyword>
<organism evidence="5 6">
    <name type="scientific">Fimbriimonas ginsengisoli Gsoil 348</name>
    <dbReference type="NCBI Taxonomy" id="661478"/>
    <lineage>
        <taxon>Bacteria</taxon>
        <taxon>Bacillati</taxon>
        <taxon>Armatimonadota</taxon>
        <taxon>Fimbriimonadia</taxon>
        <taxon>Fimbriimonadales</taxon>
        <taxon>Fimbriimonadaceae</taxon>
        <taxon>Fimbriimonas</taxon>
    </lineage>
</organism>
<dbReference type="SUPFAM" id="SSF46785">
    <property type="entry name" value="Winged helix' DNA-binding domain"/>
    <property type="match status" value="1"/>
</dbReference>
<dbReference type="Gene3D" id="1.10.4040.10">
    <property type="entry name" value="Penicillinase repressor domain"/>
    <property type="match status" value="1"/>
</dbReference>
<reference evidence="5 6" key="1">
    <citation type="journal article" date="2014" name="PLoS ONE">
        <title>The first complete genome sequence of the class fimbriimonadia in the phylum armatimonadetes.</title>
        <authorList>
            <person name="Hu Z.Y."/>
            <person name="Wang Y.Z."/>
            <person name="Im W.T."/>
            <person name="Wang S.Y."/>
            <person name="Zhao G.P."/>
            <person name="Zheng H.J."/>
            <person name="Quan Z.X."/>
        </authorList>
    </citation>
    <scope>NUCLEOTIDE SEQUENCE [LARGE SCALE GENOMIC DNA]</scope>
    <source>
        <strain evidence="5">Gsoil 348</strain>
    </source>
</reference>
<accession>A0A068NRU6</accession>
<evidence type="ECO:0000313" key="6">
    <source>
        <dbReference type="Proteomes" id="UP000027982"/>
    </source>
</evidence>
<evidence type="ECO:0000256" key="1">
    <source>
        <dbReference type="ARBA" id="ARBA00011046"/>
    </source>
</evidence>
<keyword evidence="2" id="KW-0805">Transcription regulation</keyword>
<evidence type="ECO:0000256" key="3">
    <source>
        <dbReference type="ARBA" id="ARBA00023125"/>
    </source>
</evidence>
<dbReference type="AlphaFoldDB" id="A0A068NRU6"/>
<dbReference type="Gene3D" id="1.10.10.10">
    <property type="entry name" value="Winged helix-like DNA-binding domain superfamily/Winged helix DNA-binding domain"/>
    <property type="match status" value="1"/>
</dbReference>
<proteinExistence type="inferred from homology"/>
<dbReference type="InterPro" id="IPR036390">
    <property type="entry name" value="WH_DNA-bd_sf"/>
</dbReference>
<dbReference type="STRING" id="661478.OP10G_0976"/>
<keyword evidence="6" id="KW-1185">Reference proteome</keyword>
<dbReference type="EMBL" id="CP007139">
    <property type="protein sequence ID" value="AIE84344.1"/>
    <property type="molecule type" value="Genomic_DNA"/>
</dbReference>
<name>A0A068NRU6_FIMGI</name>
<dbReference type="GO" id="GO:0045892">
    <property type="term" value="P:negative regulation of DNA-templated transcription"/>
    <property type="evidence" value="ECO:0007669"/>
    <property type="project" value="InterPro"/>
</dbReference>
<evidence type="ECO:0000313" key="5">
    <source>
        <dbReference type="EMBL" id="AIE84344.1"/>
    </source>
</evidence>
<dbReference type="InterPro" id="IPR005650">
    <property type="entry name" value="BlaI_family"/>
</dbReference>
<dbReference type="GO" id="GO:0003677">
    <property type="term" value="F:DNA binding"/>
    <property type="evidence" value="ECO:0007669"/>
    <property type="project" value="UniProtKB-KW"/>
</dbReference>